<gene>
    <name evidence="2" type="ORF">CUN59_06210</name>
</gene>
<dbReference type="AlphaFoldDB" id="A0A2S6CWS8"/>
<dbReference type="PANTHER" id="PTHR36842:SF1">
    <property type="entry name" value="PROTEIN TOLB"/>
    <property type="match status" value="1"/>
</dbReference>
<dbReference type="OrthoDB" id="459216at2"/>
<dbReference type="SUPFAM" id="SSF82171">
    <property type="entry name" value="DPP6 N-terminal domain-like"/>
    <property type="match status" value="1"/>
</dbReference>
<dbReference type="Gene3D" id="2.120.10.30">
    <property type="entry name" value="TolB, C-terminal domain"/>
    <property type="match status" value="1"/>
</dbReference>
<dbReference type="InterPro" id="IPR011042">
    <property type="entry name" value="6-blade_b-propeller_TolB-like"/>
</dbReference>
<reference evidence="2 3" key="1">
    <citation type="submission" date="2018-02" db="EMBL/GenBank/DDBJ databases">
        <title>Discovery of a pederin family compound in a non-symbiotic bloom-forming cyanobacterium.</title>
        <authorList>
            <person name="Kust A."/>
            <person name="Mares J."/>
            <person name="Jokela J."/>
            <person name="Urajova P."/>
            <person name="Hajek J."/>
            <person name="Saurav K."/>
            <person name="Voracova K."/>
            <person name="Fewer D.P."/>
            <person name="Haapaniemi E."/>
            <person name="Permi P."/>
            <person name="Rehakova K."/>
            <person name="Sivonen K."/>
            <person name="Hrouzek P."/>
        </authorList>
    </citation>
    <scope>NUCLEOTIDE SEQUENCE [LARGE SCALE GENOMIC DNA]</scope>
    <source>
        <strain evidence="2 3">CHARLIE-1</strain>
    </source>
</reference>
<dbReference type="EMBL" id="PGEM01000036">
    <property type="protein sequence ID" value="PPJ64157.1"/>
    <property type="molecule type" value="Genomic_DNA"/>
</dbReference>
<evidence type="ECO:0000313" key="3">
    <source>
        <dbReference type="Proteomes" id="UP000239589"/>
    </source>
</evidence>
<sequence>MNYKLSIILLKQSGLISRLLRRKFLEWSINPRSKNGLLPPVGEQLALSEVEGSRTTASCLLPSLILCSTLLTGCFGYPRLLSYPFDPGGRSLNSSASELNPQISGRYIVFTSDRRGSQDVYMFDTLTRDLVYLPDLNSFDTIASHPGASENGKFIVFAASRQGRTQIVLYDKDVRQSRNLAGDLQGEVRNPTISADGSRIAFEYNNNGQWDVLVYDRFGRRLNIRQDPG</sequence>
<name>A0A2S6CWS8_9CYAN</name>
<dbReference type="Pfam" id="PF07676">
    <property type="entry name" value="PD40"/>
    <property type="match status" value="3"/>
</dbReference>
<dbReference type="Proteomes" id="UP000239589">
    <property type="component" value="Unassembled WGS sequence"/>
</dbReference>
<evidence type="ECO:0000256" key="1">
    <source>
        <dbReference type="ARBA" id="ARBA00009820"/>
    </source>
</evidence>
<organism evidence="2 3">
    <name type="scientific">Cuspidothrix issatschenkoi CHARLIE-1</name>
    <dbReference type="NCBI Taxonomy" id="2052836"/>
    <lineage>
        <taxon>Bacteria</taxon>
        <taxon>Bacillati</taxon>
        <taxon>Cyanobacteriota</taxon>
        <taxon>Cyanophyceae</taxon>
        <taxon>Nostocales</taxon>
        <taxon>Aphanizomenonaceae</taxon>
        <taxon>Cuspidothrix</taxon>
    </lineage>
</organism>
<proteinExistence type="inferred from homology"/>
<accession>A0A2S6CWS8</accession>
<protein>
    <submittedName>
        <fullName evidence="2">Tol biopolymer transporter periplasmic protein</fullName>
    </submittedName>
</protein>
<dbReference type="PANTHER" id="PTHR36842">
    <property type="entry name" value="PROTEIN TOLB HOMOLOG"/>
    <property type="match status" value="1"/>
</dbReference>
<dbReference type="InterPro" id="IPR011659">
    <property type="entry name" value="WD40"/>
</dbReference>
<comment type="caution">
    <text evidence="2">The sequence shown here is derived from an EMBL/GenBank/DDBJ whole genome shotgun (WGS) entry which is preliminary data.</text>
</comment>
<keyword evidence="3" id="KW-1185">Reference proteome</keyword>
<evidence type="ECO:0000313" key="2">
    <source>
        <dbReference type="EMBL" id="PPJ64157.1"/>
    </source>
</evidence>
<comment type="similarity">
    <text evidence="1">Belongs to the TolB family.</text>
</comment>